<evidence type="ECO:0000256" key="1">
    <source>
        <dbReference type="ARBA" id="ARBA00022741"/>
    </source>
</evidence>
<dbReference type="Gene3D" id="3.40.50.300">
    <property type="entry name" value="P-loop containing nucleotide triphosphate hydrolases"/>
    <property type="match status" value="1"/>
</dbReference>
<dbReference type="AlphaFoldDB" id="A0A7L4NR27"/>
<keyword evidence="1" id="KW-0547">Nucleotide-binding</keyword>
<proteinExistence type="predicted"/>
<feature type="non-terminal residue" evidence="4">
    <location>
        <position position="113"/>
    </location>
</feature>
<dbReference type="GO" id="GO:0016887">
    <property type="term" value="F:ATP hydrolysis activity"/>
    <property type="evidence" value="ECO:0007669"/>
    <property type="project" value="InterPro"/>
</dbReference>
<name>A0A7L4NR27_9AVES</name>
<dbReference type="InterPro" id="IPR027417">
    <property type="entry name" value="P-loop_NTPase"/>
</dbReference>
<keyword evidence="2" id="KW-0067">ATP-binding</keyword>
<dbReference type="InterPro" id="IPR050173">
    <property type="entry name" value="ABC_transporter_C-like"/>
</dbReference>
<dbReference type="OrthoDB" id="6500128at2759"/>
<dbReference type="PANTHER" id="PTHR24223">
    <property type="entry name" value="ATP-BINDING CASSETTE SUB-FAMILY C"/>
    <property type="match status" value="1"/>
</dbReference>
<comment type="caution">
    <text evidence="4">The sequence shown here is derived from an EMBL/GenBank/DDBJ whole genome shotgun (WGS) entry which is preliminary data.</text>
</comment>
<dbReference type="FunFam" id="3.40.50.300:FF:003492">
    <property type="entry name" value="AGAP012735-PA"/>
    <property type="match status" value="1"/>
</dbReference>
<sequence length="113" mass="12795">DICLFSTQVAQLPMKLDSEVMENGENFSVGERQLLCIARALLRRCKILILDEATAAMDTETDLLIQETIREAFADCTMLTIAHRLHTVLGSDRIMVLTQGQVSRKTLWLQFLL</sequence>
<dbReference type="GO" id="GO:0005524">
    <property type="term" value="F:ATP binding"/>
    <property type="evidence" value="ECO:0007669"/>
    <property type="project" value="UniProtKB-KW"/>
</dbReference>
<protein>
    <submittedName>
        <fullName evidence="4">MRP5 protein</fullName>
    </submittedName>
</protein>
<reference evidence="4 5" key="1">
    <citation type="submission" date="2020-02" db="EMBL/GenBank/DDBJ databases">
        <title>Bird 10,000 Genomes (B10K) Project - Family phase.</title>
        <authorList>
            <person name="Zhang G."/>
        </authorList>
    </citation>
    <scope>NUCLEOTIDE SEQUENCE [LARGE SCALE GENOMIC DNA]</scope>
    <source>
        <strain evidence="4">B10K-DU-013-51</strain>
        <tissue evidence="4">Mixed tissue sample</tissue>
    </source>
</reference>
<gene>
    <name evidence="4" type="primary">Abcc5_1</name>
    <name evidence="4" type="ORF">CEYCYA_R12865</name>
</gene>
<dbReference type="Pfam" id="PF00005">
    <property type="entry name" value="ABC_tran"/>
    <property type="match status" value="1"/>
</dbReference>
<dbReference type="PANTHER" id="PTHR24223:SF196">
    <property type="entry name" value="ATP-BINDING CASSETTE SUB-FAMILY C MEMBER 5"/>
    <property type="match status" value="1"/>
</dbReference>
<evidence type="ECO:0000313" key="4">
    <source>
        <dbReference type="EMBL" id="NXY91248.1"/>
    </source>
</evidence>
<dbReference type="GO" id="GO:0016020">
    <property type="term" value="C:membrane"/>
    <property type="evidence" value="ECO:0007669"/>
    <property type="project" value="TreeGrafter"/>
</dbReference>
<organism evidence="4 5">
    <name type="scientific">Ceyx cyanopectus</name>
    <name type="common">Indigo-banded kingfisher</name>
    <dbReference type="NCBI Taxonomy" id="390723"/>
    <lineage>
        <taxon>Eukaryota</taxon>
        <taxon>Metazoa</taxon>
        <taxon>Chordata</taxon>
        <taxon>Craniata</taxon>
        <taxon>Vertebrata</taxon>
        <taxon>Euteleostomi</taxon>
        <taxon>Archelosauria</taxon>
        <taxon>Archosauria</taxon>
        <taxon>Dinosauria</taxon>
        <taxon>Saurischia</taxon>
        <taxon>Theropoda</taxon>
        <taxon>Coelurosauria</taxon>
        <taxon>Aves</taxon>
        <taxon>Neognathae</taxon>
        <taxon>Neoaves</taxon>
        <taxon>Telluraves</taxon>
        <taxon>Coraciimorphae</taxon>
        <taxon>Coraciiformes</taxon>
        <taxon>Alcedinidae</taxon>
        <taxon>Ceyx</taxon>
    </lineage>
</organism>
<dbReference type="SUPFAM" id="SSF52540">
    <property type="entry name" value="P-loop containing nucleoside triphosphate hydrolases"/>
    <property type="match status" value="1"/>
</dbReference>
<accession>A0A7L4NR27</accession>
<evidence type="ECO:0000259" key="3">
    <source>
        <dbReference type="Pfam" id="PF00005"/>
    </source>
</evidence>
<dbReference type="EMBL" id="VYZU01089502">
    <property type="protein sequence ID" value="NXY91248.1"/>
    <property type="molecule type" value="Genomic_DNA"/>
</dbReference>
<keyword evidence="5" id="KW-1185">Reference proteome</keyword>
<feature type="non-terminal residue" evidence="4">
    <location>
        <position position="1"/>
    </location>
</feature>
<dbReference type="InterPro" id="IPR003439">
    <property type="entry name" value="ABC_transporter-like_ATP-bd"/>
</dbReference>
<evidence type="ECO:0000256" key="2">
    <source>
        <dbReference type="ARBA" id="ARBA00022840"/>
    </source>
</evidence>
<dbReference type="GO" id="GO:0042626">
    <property type="term" value="F:ATPase-coupled transmembrane transporter activity"/>
    <property type="evidence" value="ECO:0007669"/>
    <property type="project" value="TreeGrafter"/>
</dbReference>
<feature type="domain" description="ABC transporter" evidence="3">
    <location>
        <begin position="13"/>
        <end position="55"/>
    </location>
</feature>
<evidence type="ECO:0000313" key="5">
    <source>
        <dbReference type="Proteomes" id="UP000586704"/>
    </source>
</evidence>
<dbReference type="Proteomes" id="UP000586704">
    <property type="component" value="Unassembled WGS sequence"/>
</dbReference>